<feature type="chain" id="PRO_5026113499" evidence="1">
    <location>
        <begin position="24"/>
        <end position="136"/>
    </location>
</feature>
<gene>
    <name evidence="2" type="ORF">F6X26_23280</name>
</gene>
<accession>A0A619I3M1</accession>
<dbReference type="Pfam" id="PF07511">
    <property type="entry name" value="DUF1525"/>
    <property type="match status" value="1"/>
</dbReference>
<comment type="caution">
    <text evidence="2">The sequence shown here is derived from an EMBL/GenBank/DDBJ whole genome shotgun (WGS) entry which is preliminary data.</text>
</comment>
<name>A0A619I3M1_SALER</name>
<dbReference type="EMBL" id="AALAOU010000022">
    <property type="protein sequence ID" value="ECX6661841.1"/>
    <property type="molecule type" value="Genomic_DNA"/>
</dbReference>
<evidence type="ECO:0000313" key="2">
    <source>
        <dbReference type="EMBL" id="ECX6661841.1"/>
    </source>
</evidence>
<proteinExistence type="predicted"/>
<evidence type="ECO:0000256" key="1">
    <source>
        <dbReference type="SAM" id="SignalP"/>
    </source>
</evidence>
<organism evidence="2">
    <name type="scientific">Salmonella enterica</name>
    <name type="common">Salmonella choleraesuis</name>
    <dbReference type="NCBI Taxonomy" id="28901"/>
    <lineage>
        <taxon>Bacteria</taxon>
        <taxon>Pseudomonadati</taxon>
        <taxon>Pseudomonadota</taxon>
        <taxon>Gammaproteobacteria</taxon>
        <taxon>Enterobacterales</taxon>
        <taxon>Enterobacteriaceae</taxon>
        <taxon>Salmonella</taxon>
    </lineage>
</organism>
<dbReference type="AlphaFoldDB" id="A0A619I3M1"/>
<dbReference type="NCBIfam" id="TIGR03757">
    <property type="entry name" value="conj_TIGR03757"/>
    <property type="match status" value="1"/>
</dbReference>
<sequence>MKHYFFVLFPFLFLTSVSIPAQTAIYTTARYPVENQEPGVVIQVLEDIHSLEQSLFPALSQHPEQAELQARERMKQPDWREQEVRLTRAYQSLLDAYALGIEKVPAVVLDEKYVVYGTTNIRVAEEKRDTWLEMQP</sequence>
<dbReference type="InterPro" id="IPR011090">
    <property type="entry name" value="Integr_conj_element_PFL4709"/>
</dbReference>
<feature type="signal peptide" evidence="1">
    <location>
        <begin position="1"/>
        <end position="23"/>
    </location>
</feature>
<keyword evidence="1" id="KW-0732">Signal</keyword>
<protein>
    <submittedName>
        <fullName evidence="2">TIGR03757 family integrating conjugative element protein</fullName>
    </submittedName>
</protein>
<reference evidence="2" key="1">
    <citation type="submission" date="2019-09" db="EMBL/GenBank/DDBJ databases">
        <authorList>
            <consortium name="PulseNet: The National Subtyping Network for Foodborne Disease Surveillance"/>
            <person name="Tarr C.L."/>
            <person name="Trees E."/>
            <person name="Katz L.S."/>
            <person name="Carleton-Romer H.A."/>
            <person name="Stroika S."/>
            <person name="Kucerova Z."/>
            <person name="Roache K.F."/>
            <person name="Sabol A.L."/>
            <person name="Besser J."/>
            <person name="Gerner-Smidt P."/>
        </authorList>
    </citation>
    <scope>NUCLEOTIDE SEQUENCE</scope>
    <source>
        <strain evidence="2">PNUSAS101199</strain>
    </source>
</reference>